<accession>A0A5C5WV61</accession>
<dbReference type="InterPro" id="IPR014722">
    <property type="entry name" value="Rib_uL2_dom2"/>
</dbReference>
<keyword evidence="2 5" id="KW-0689">Ribosomal protein</keyword>
<feature type="region of interest" description="Disordered" evidence="6">
    <location>
        <begin position="210"/>
        <end position="285"/>
    </location>
</feature>
<dbReference type="FunFam" id="4.10.950.10:FF:000001">
    <property type="entry name" value="50S ribosomal protein L2"/>
    <property type="match status" value="1"/>
</dbReference>
<dbReference type="PANTHER" id="PTHR13691:SF5">
    <property type="entry name" value="LARGE RIBOSOMAL SUBUNIT PROTEIN UL2M"/>
    <property type="match status" value="1"/>
</dbReference>
<dbReference type="GO" id="GO:0002181">
    <property type="term" value="P:cytoplasmic translation"/>
    <property type="evidence" value="ECO:0007669"/>
    <property type="project" value="TreeGrafter"/>
</dbReference>
<feature type="domain" description="Large ribosomal subunit protein uL2 C-terminal" evidence="7">
    <location>
        <begin position="125"/>
        <end position="253"/>
    </location>
</feature>
<evidence type="ECO:0000256" key="3">
    <source>
        <dbReference type="ARBA" id="ARBA00023274"/>
    </source>
</evidence>
<dbReference type="FunFam" id="2.30.30.30:FF:000001">
    <property type="entry name" value="50S ribosomal protein L2"/>
    <property type="match status" value="1"/>
</dbReference>
<dbReference type="PIRSF" id="PIRSF002158">
    <property type="entry name" value="Ribosomal_L2"/>
    <property type="match status" value="1"/>
</dbReference>
<dbReference type="SMART" id="SM01382">
    <property type="entry name" value="Ribosomal_L2_C"/>
    <property type="match status" value="1"/>
</dbReference>
<gene>
    <name evidence="5 9" type="primary">rplB</name>
    <name evidence="9" type="ORF">Pla22_20970</name>
</gene>
<keyword evidence="10" id="KW-1185">Reference proteome</keyword>
<keyword evidence="3 5" id="KW-0687">Ribonucleoprotein</keyword>
<dbReference type="HAMAP" id="MF_01320_B">
    <property type="entry name" value="Ribosomal_uL2_B"/>
    <property type="match status" value="1"/>
</dbReference>
<evidence type="ECO:0000256" key="2">
    <source>
        <dbReference type="ARBA" id="ARBA00022980"/>
    </source>
</evidence>
<dbReference type="FunFam" id="2.40.50.140:FF:000003">
    <property type="entry name" value="50S ribosomal protein L2"/>
    <property type="match status" value="1"/>
</dbReference>
<proteinExistence type="inferred from homology"/>
<feature type="domain" description="Large ribosomal subunit protein uL2 RNA-binding" evidence="8">
    <location>
        <begin position="43"/>
        <end position="119"/>
    </location>
</feature>
<name>A0A5C5WV61_9BACT</name>
<dbReference type="OrthoDB" id="9778722at2"/>
<evidence type="ECO:0000259" key="7">
    <source>
        <dbReference type="SMART" id="SM01382"/>
    </source>
</evidence>
<feature type="compositionally biased region" description="Basic residues" evidence="6">
    <location>
        <begin position="210"/>
        <end position="221"/>
    </location>
</feature>
<dbReference type="Pfam" id="PF00181">
    <property type="entry name" value="Ribosomal_L2_N"/>
    <property type="match status" value="1"/>
</dbReference>
<dbReference type="SMART" id="SM01383">
    <property type="entry name" value="Ribosomal_L2"/>
    <property type="match status" value="1"/>
</dbReference>
<comment type="caution">
    <text evidence="9">The sequence shown here is derived from an EMBL/GenBank/DDBJ whole genome shotgun (WGS) entry which is preliminary data.</text>
</comment>
<feature type="region of interest" description="Disordered" evidence="6">
    <location>
        <begin position="28"/>
        <end position="56"/>
    </location>
</feature>
<dbReference type="GO" id="GO:0003735">
    <property type="term" value="F:structural constituent of ribosome"/>
    <property type="evidence" value="ECO:0007669"/>
    <property type="project" value="InterPro"/>
</dbReference>
<evidence type="ECO:0000313" key="10">
    <source>
        <dbReference type="Proteomes" id="UP000316598"/>
    </source>
</evidence>
<dbReference type="InterPro" id="IPR022671">
    <property type="entry name" value="Ribosomal_uL2_CS"/>
</dbReference>
<dbReference type="GO" id="GO:0016740">
    <property type="term" value="F:transferase activity"/>
    <property type="evidence" value="ECO:0007669"/>
    <property type="project" value="InterPro"/>
</dbReference>
<reference evidence="9 10" key="1">
    <citation type="submission" date="2019-02" db="EMBL/GenBank/DDBJ databases">
        <title>Deep-cultivation of Planctomycetes and their phenomic and genomic characterization uncovers novel biology.</title>
        <authorList>
            <person name="Wiegand S."/>
            <person name="Jogler M."/>
            <person name="Boedeker C."/>
            <person name="Pinto D."/>
            <person name="Vollmers J."/>
            <person name="Rivas-Marin E."/>
            <person name="Kohn T."/>
            <person name="Peeters S.H."/>
            <person name="Heuer A."/>
            <person name="Rast P."/>
            <person name="Oberbeckmann S."/>
            <person name="Bunk B."/>
            <person name="Jeske O."/>
            <person name="Meyerdierks A."/>
            <person name="Storesund J.E."/>
            <person name="Kallscheuer N."/>
            <person name="Luecker S."/>
            <person name="Lage O.M."/>
            <person name="Pohl T."/>
            <person name="Merkel B.J."/>
            <person name="Hornburger P."/>
            <person name="Mueller R.-W."/>
            <person name="Bruemmer F."/>
            <person name="Labrenz M."/>
            <person name="Spormann A.M."/>
            <person name="Op Den Camp H."/>
            <person name="Overmann J."/>
            <person name="Amann R."/>
            <person name="Jetten M.S.M."/>
            <person name="Mascher T."/>
            <person name="Medema M.H."/>
            <person name="Devos D.P."/>
            <person name="Kaster A.-K."/>
            <person name="Ovreas L."/>
            <person name="Rohde M."/>
            <person name="Galperin M.Y."/>
            <person name="Jogler C."/>
        </authorList>
    </citation>
    <scope>NUCLEOTIDE SEQUENCE [LARGE SCALE GENOMIC DNA]</scope>
    <source>
        <strain evidence="9 10">Pla22</strain>
    </source>
</reference>
<dbReference type="PROSITE" id="PS00467">
    <property type="entry name" value="RIBOSOMAL_L2"/>
    <property type="match status" value="1"/>
</dbReference>
<dbReference type="NCBIfam" id="TIGR01171">
    <property type="entry name" value="rplB_bact"/>
    <property type="match status" value="1"/>
</dbReference>
<sequence>MGIRIYKPTSAGRRNASVSDWADLTKGAKPEKSLLRPKRKTGGRNNQGKITARHRGGGHKQMYRVIDFRRAKDGVPATVDSVQYDPNRSARIALLKYADGEKSYVVAPAGLKAGDKILNGPDAPPTLGNCLPLKNIPLGMSVSCIELRAGRGAVLCRSAGTSATLQAREADWAQLLLPSGEVRRVPSGCRATVGGVGNTEHMKIRLGKAGRSRWLGRRPHVRGTAMNPIDHPHGGGEGRTKGGRHPVSPSGVSAKGGGTRQKRKASNSSIVRRRKSRRYGQLKLH</sequence>
<dbReference type="RefSeq" id="WP_146514495.1">
    <property type="nucleotide sequence ID" value="NZ_SJPI01000001.1"/>
</dbReference>
<organism evidence="9 10">
    <name type="scientific">Rubripirellula amarantea</name>
    <dbReference type="NCBI Taxonomy" id="2527999"/>
    <lineage>
        <taxon>Bacteria</taxon>
        <taxon>Pseudomonadati</taxon>
        <taxon>Planctomycetota</taxon>
        <taxon>Planctomycetia</taxon>
        <taxon>Pirellulales</taxon>
        <taxon>Pirellulaceae</taxon>
        <taxon>Rubripirellula</taxon>
    </lineage>
</organism>
<dbReference type="Gene3D" id="2.40.50.140">
    <property type="entry name" value="Nucleic acid-binding proteins"/>
    <property type="match status" value="1"/>
</dbReference>
<dbReference type="InterPro" id="IPR022669">
    <property type="entry name" value="Ribosomal_uL2_C"/>
</dbReference>
<comment type="subunit">
    <text evidence="5">Part of the 50S ribosomal subunit. Forms a bridge to the 30S subunit in the 70S ribosome.</text>
</comment>
<dbReference type="InterPro" id="IPR012340">
    <property type="entry name" value="NA-bd_OB-fold"/>
</dbReference>
<keyword evidence="5" id="KW-0699">rRNA-binding</keyword>
<dbReference type="SUPFAM" id="SSF50104">
    <property type="entry name" value="Translation proteins SH3-like domain"/>
    <property type="match status" value="1"/>
</dbReference>
<dbReference type="PANTHER" id="PTHR13691">
    <property type="entry name" value="RIBOSOMAL PROTEIN L2"/>
    <property type="match status" value="1"/>
</dbReference>
<dbReference type="Proteomes" id="UP000316598">
    <property type="component" value="Unassembled WGS sequence"/>
</dbReference>
<feature type="compositionally biased region" description="Basic residues" evidence="6">
    <location>
        <begin position="260"/>
        <end position="285"/>
    </location>
</feature>
<dbReference type="EMBL" id="SJPI01000001">
    <property type="protein sequence ID" value="TWT54450.1"/>
    <property type="molecule type" value="Genomic_DNA"/>
</dbReference>
<dbReference type="AlphaFoldDB" id="A0A5C5WV61"/>
<keyword evidence="5" id="KW-0694">RNA-binding</keyword>
<evidence type="ECO:0000256" key="5">
    <source>
        <dbReference type="HAMAP-Rule" id="MF_01320"/>
    </source>
</evidence>
<dbReference type="InterPro" id="IPR005880">
    <property type="entry name" value="Ribosomal_uL2_bac/org-type"/>
</dbReference>
<evidence type="ECO:0000256" key="4">
    <source>
        <dbReference type="ARBA" id="ARBA00035242"/>
    </source>
</evidence>
<comment type="function">
    <text evidence="5">One of the primary rRNA binding proteins. Required for association of the 30S and 50S subunits to form the 70S ribosome, for tRNA binding and peptide bond formation. It has been suggested to have peptidyltransferase activity; this is somewhat controversial. Makes several contacts with the 16S rRNA in the 70S ribosome.</text>
</comment>
<dbReference type="Pfam" id="PF03947">
    <property type="entry name" value="Ribosomal_L2_C"/>
    <property type="match status" value="1"/>
</dbReference>
<evidence type="ECO:0000259" key="8">
    <source>
        <dbReference type="SMART" id="SM01383"/>
    </source>
</evidence>
<dbReference type="Gene3D" id="2.30.30.30">
    <property type="match status" value="1"/>
</dbReference>
<dbReference type="InterPro" id="IPR002171">
    <property type="entry name" value="Ribosomal_uL2"/>
</dbReference>
<protein>
    <recommendedName>
        <fullName evidence="4 5">Large ribosomal subunit protein uL2</fullName>
    </recommendedName>
</protein>
<evidence type="ECO:0000256" key="1">
    <source>
        <dbReference type="ARBA" id="ARBA00005636"/>
    </source>
</evidence>
<dbReference type="GO" id="GO:0019843">
    <property type="term" value="F:rRNA binding"/>
    <property type="evidence" value="ECO:0007669"/>
    <property type="project" value="UniProtKB-UniRule"/>
</dbReference>
<dbReference type="InterPro" id="IPR014726">
    <property type="entry name" value="Ribosomal_uL2_dom3"/>
</dbReference>
<dbReference type="InterPro" id="IPR022666">
    <property type="entry name" value="Ribosomal_uL2_RNA-bd_dom"/>
</dbReference>
<dbReference type="SUPFAM" id="SSF50249">
    <property type="entry name" value="Nucleic acid-binding proteins"/>
    <property type="match status" value="1"/>
</dbReference>
<dbReference type="InterPro" id="IPR008991">
    <property type="entry name" value="Translation_prot_SH3-like_sf"/>
</dbReference>
<feature type="compositionally biased region" description="Basic and acidic residues" evidence="6">
    <location>
        <begin position="230"/>
        <end position="240"/>
    </location>
</feature>
<dbReference type="GO" id="GO:0015934">
    <property type="term" value="C:large ribosomal subunit"/>
    <property type="evidence" value="ECO:0007669"/>
    <property type="project" value="InterPro"/>
</dbReference>
<comment type="similarity">
    <text evidence="1 5">Belongs to the universal ribosomal protein uL2 family.</text>
</comment>
<evidence type="ECO:0000313" key="9">
    <source>
        <dbReference type="EMBL" id="TWT54450.1"/>
    </source>
</evidence>
<dbReference type="Gene3D" id="4.10.950.10">
    <property type="entry name" value="Ribosomal protein L2, domain 3"/>
    <property type="match status" value="1"/>
</dbReference>
<evidence type="ECO:0000256" key="6">
    <source>
        <dbReference type="SAM" id="MobiDB-lite"/>
    </source>
</evidence>